<dbReference type="RefSeq" id="WP_184309515.1">
    <property type="nucleotide sequence ID" value="NZ_JACHXU010000035.1"/>
</dbReference>
<dbReference type="InterPro" id="IPR019734">
    <property type="entry name" value="TPR_rpt"/>
</dbReference>
<evidence type="ECO:0008006" key="4">
    <source>
        <dbReference type="Google" id="ProtNLM"/>
    </source>
</evidence>
<dbReference type="PROSITE" id="PS50005">
    <property type="entry name" value="TPR"/>
    <property type="match status" value="3"/>
</dbReference>
<evidence type="ECO:0000313" key="3">
    <source>
        <dbReference type="Proteomes" id="UP000536179"/>
    </source>
</evidence>
<reference evidence="2 3" key="1">
    <citation type="submission" date="2020-08" db="EMBL/GenBank/DDBJ databases">
        <title>Genomic Encyclopedia of Type Strains, Phase III (KMG-III): the genomes of soil and plant-associated and newly described type strains.</title>
        <authorList>
            <person name="Whitman W."/>
        </authorList>
    </citation>
    <scope>NUCLEOTIDE SEQUENCE [LARGE SCALE GENOMIC DNA]</scope>
    <source>
        <strain evidence="2 3">CECT 8075</strain>
    </source>
</reference>
<sequence>MPSIGEVLQQGWQIHQSGNVPAAMQLYRGVLDQIPDSAEAWVYLGIAQFDLRDFAGSVDSYRRALAIKSQFPIAWNNLGNSLRMLGEIEEAENCFAKSLEQQPGYLSALKNRGTLWVWNGDVERGLKWYAQGLEIDPKNAELHRNLGVISLLMGDYQRGFAEFRWRWQMPGVGRPAVAEAWRVTGIHVPVWAGEPLANRVVAIYPEQGLGDAIHFIRVASALKEAGATVIVICNEKLIPLFSSAPGVDELVADVLPAANSGDVLSAGMSMLHGSLTQAEFQGSFLEILDGLYQRDQQMFFGESLFADEGSTSNEIAISEHSNPSRVSGYLNVSDLSIKHWGDWLASNRPQSASDGAPKPLIGINWQGNREHHADVYRSVELEVLRPIVESNAFDIVNMQFGHGIEQLDQVDFAASIIRLPNTLDQSTGQFMDTAAVLCNLDAMVTTDTAIAHLAGALGVRTHLLLGRVPDWRWLMSGDSTPWYPNTVISRQSEFGNWNEPVQKIKDRLLA</sequence>
<keyword evidence="1" id="KW-0802">TPR repeat</keyword>
<comment type="caution">
    <text evidence="2">The sequence shown here is derived from an EMBL/GenBank/DDBJ whole genome shotgun (WGS) entry which is preliminary data.</text>
</comment>
<dbReference type="InterPro" id="IPR052943">
    <property type="entry name" value="TMTC_O-mannosyl-trnsfr"/>
</dbReference>
<dbReference type="Pfam" id="PF00515">
    <property type="entry name" value="TPR_1"/>
    <property type="match status" value="1"/>
</dbReference>
<dbReference type="PANTHER" id="PTHR44809">
    <property type="match status" value="1"/>
</dbReference>
<keyword evidence="3" id="KW-1185">Reference proteome</keyword>
<feature type="repeat" description="TPR" evidence="1">
    <location>
        <begin position="38"/>
        <end position="71"/>
    </location>
</feature>
<accession>A0A7W5E5Q8</accession>
<dbReference type="SUPFAM" id="SSF48452">
    <property type="entry name" value="TPR-like"/>
    <property type="match status" value="1"/>
</dbReference>
<evidence type="ECO:0000256" key="1">
    <source>
        <dbReference type="PROSITE-ProRule" id="PRU00339"/>
    </source>
</evidence>
<feature type="repeat" description="TPR" evidence="1">
    <location>
        <begin position="72"/>
        <end position="105"/>
    </location>
</feature>
<dbReference type="EMBL" id="JACHXU010000035">
    <property type="protein sequence ID" value="MBB3210297.1"/>
    <property type="molecule type" value="Genomic_DNA"/>
</dbReference>
<name>A0A7W5E5Q8_9BACT</name>
<proteinExistence type="predicted"/>
<dbReference type="InterPro" id="IPR011990">
    <property type="entry name" value="TPR-like_helical_dom_sf"/>
</dbReference>
<evidence type="ECO:0000313" key="2">
    <source>
        <dbReference type="EMBL" id="MBB3210297.1"/>
    </source>
</evidence>
<dbReference type="SUPFAM" id="SSF53756">
    <property type="entry name" value="UDP-Glycosyltransferase/glycogen phosphorylase"/>
    <property type="match status" value="2"/>
</dbReference>
<dbReference type="Gene3D" id="1.25.40.10">
    <property type="entry name" value="Tetratricopeptide repeat domain"/>
    <property type="match status" value="1"/>
</dbReference>
<gene>
    <name evidence="2" type="ORF">FHS27_006144</name>
</gene>
<dbReference type="Gene3D" id="3.40.50.2000">
    <property type="entry name" value="Glycogen Phosphorylase B"/>
    <property type="match status" value="1"/>
</dbReference>
<dbReference type="AlphaFoldDB" id="A0A7W5E5Q8"/>
<dbReference type="Proteomes" id="UP000536179">
    <property type="component" value="Unassembled WGS sequence"/>
</dbReference>
<organism evidence="2 3">
    <name type="scientific">Aporhodopirellula rubra</name>
    <dbReference type="NCBI Taxonomy" id="980271"/>
    <lineage>
        <taxon>Bacteria</taxon>
        <taxon>Pseudomonadati</taxon>
        <taxon>Planctomycetota</taxon>
        <taxon>Planctomycetia</taxon>
        <taxon>Pirellulales</taxon>
        <taxon>Pirellulaceae</taxon>
        <taxon>Aporhodopirellula</taxon>
    </lineage>
</organism>
<dbReference type="SMART" id="SM00028">
    <property type="entry name" value="TPR"/>
    <property type="match status" value="3"/>
</dbReference>
<dbReference type="PANTHER" id="PTHR44809:SF1">
    <property type="entry name" value="PROTEIN O-MANNOSYL-TRANSFERASE TMTC1"/>
    <property type="match status" value="1"/>
</dbReference>
<feature type="repeat" description="TPR" evidence="1">
    <location>
        <begin position="106"/>
        <end position="139"/>
    </location>
</feature>
<protein>
    <recommendedName>
        <fullName evidence="4">TPR repeat-containing protein</fullName>
    </recommendedName>
</protein>
<dbReference type="Pfam" id="PF13432">
    <property type="entry name" value="TPR_16"/>
    <property type="match status" value="1"/>
</dbReference>